<comment type="caution">
    <text evidence="1">The sequence shown here is derived from an EMBL/GenBank/DDBJ whole genome shotgun (WGS) entry which is preliminary data.</text>
</comment>
<accession>A0A1G2DEK3</accession>
<evidence type="ECO:0000313" key="2">
    <source>
        <dbReference type="Proteomes" id="UP000178636"/>
    </source>
</evidence>
<evidence type="ECO:0000313" key="1">
    <source>
        <dbReference type="EMBL" id="OGZ11300.1"/>
    </source>
</evidence>
<organism evidence="1 2">
    <name type="scientific">Candidatus Lloydbacteria bacterium RIFCSPHIGHO2_02_FULL_54_17</name>
    <dbReference type="NCBI Taxonomy" id="1798664"/>
    <lineage>
        <taxon>Bacteria</taxon>
        <taxon>Candidatus Lloydiibacteriota</taxon>
    </lineage>
</organism>
<gene>
    <name evidence="1" type="ORF">A3C93_05155</name>
</gene>
<proteinExistence type="predicted"/>
<dbReference type="AlphaFoldDB" id="A0A1G2DEK3"/>
<dbReference type="Proteomes" id="UP000178636">
    <property type="component" value="Unassembled WGS sequence"/>
</dbReference>
<protein>
    <submittedName>
        <fullName evidence="1">Uncharacterized protein</fullName>
    </submittedName>
</protein>
<reference evidence="1 2" key="1">
    <citation type="journal article" date="2016" name="Nat. Commun.">
        <title>Thousands of microbial genomes shed light on interconnected biogeochemical processes in an aquifer system.</title>
        <authorList>
            <person name="Anantharaman K."/>
            <person name="Brown C.T."/>
            <person name="Hug L.A."/>
            <person name="Sharon I."/>
            <person name="Castelle C.J."/>
            <person name="Probst A.J."/>
            <person name="Thomas B.C."/>
            <person name="Singh A."/>
            <person name="Wilkins M.J."/>
            <person name="Karaoz U."/>
            <person name="Brodie E.L."/>
            <person name="Williams K.H."/>
            <person name="Hubbard S.S."/>
            <person name="Banfield J.F."/>
        </authorList>
    </citation>
    <scope>NUCLEOTIDE SEQUENCE [LARGE SCALE GENOMIC DNA]</scope>
</reference>
<name>A0A1G2DEK3_9BACT</name>
<dbReference type="EMBL" id="MHLO01000035">
    <property type="protein sequence ID" value="OGZ11300.1"/>
    <property type="molecule type" value="Genomic_DNA"/>
</dbReference>
<sequence length="200" mass="23892">MKKLTLAGVSYDIRDIEGMIFLVPSRLRKFERRIEADLKKSVTLLKKKGWYEYVLMADMIVVTVPSKRKGDFGEVFMATAECPYPVYFSDSGMTASTSIHWVASVLVHEAMHVFQEYYLSLEALKDPRKQEVDACREQKRFLRRCKRTSYISHIDRQLKKGREWWKYLYEKPKTKRGRYCLKRDIYFDRVRDKLARHIPF</sequence>